<dbReference type="Gene3D" id="4.10.240.10">
    <property type="entry name" value="Zn(2)-C6 fungal-type DNA-binding domain"/>
    <property type="match status" value="1"/>
</dbReference>
<dbReference type="SUPFAM" id="SSF57701">
    <property type="entry name" value="Zn2/Cys6 DNA-binding domain"/>
    <property type="match status" value="1"/>
</dbReference>
<dbReference type="GO" id="GO:0000981">
    <property type="term" value="F:DNA-binding transcription factor activity, RNA polymerase II-specific"/>
    <property type="evidence" value="ECO:0007669"/>
    <property type="project" value="InterPro"/>
</dbReference>
<proteinExistence type="predicted"/>
<dbReference type="PROSITE" id="PS00463">
    <property type="entry name" value="ZN2_CY6_FUNGAL_1"/>
    <property type="match status" value="1"/>
</dbReference>
<name>A0A9P9FQ04_9HYPO</name>
<evidence type="ECO:0000256" key="1">
    <source>
        <dbReference type="ARBA" id="ARBA00004123"/>
    </source>
</evidence>
<evidence type="ECO:0000313" key="5">
    <source>
        <dbReference type="EMBL" id="KAH7171466.1"/>
    </source>
</evidence>
<evidence type="ECO:0000256" key="2">
    <source>
        <dbReference type="ARBA" id="ARBA00023242"/>
    </source>
</evidence>
<dbReference type="PROSITE" id="PS50048">
    <property type="entry name" value="ZN2_CY6_FUNGAL_2"/>
    <property type="match status" value="1"/>
</dbReference>
<feature type="domain" description="Zn(2)-C6 fungal-type" evidence="4">
    <location>
        <begin position="6"/>
        <end position="34"/>
    </location>
</feature>
<comment type="caution">
    <text evidence="5">The sequence shown here is derived from an EMBL/GenBank/DDBJ whole genome shotgun (WGS) entry which is preliminary data.</text>
</comment>
<dbReference type="CDD" id="cd12148">
    <property type="entry name" value="fungal_TF_MHR"/>
    <property type="match status" value="1"/>
</dbReference>
<sequence>MKPKSGCWTCKKRKIGCDKGLPHCKNCTGTGRECEGYGIRLLWPDRPDGRRSKTDLAIGKPSKTHASDLQQLSYSAVNFLNVTHEDMNSLQCGYSYRHLVRKHPRPSRSISLHPVVGQDAMLLSYYEGCVATMISTTHTRNGFHHDILPMALASSDPASSALCNAMLAISAYHSSGALAALPYKTSAVSNLSKALVSSSGATEIQMAASMMLCVYNVFDESEGNWSIHLSGARKMLQNLYAQRRPRRLDSEFTLTWFLYHEVLGCFTRPQVASEGDIDLMALVQMSISDATLIIGSLGCSLETISIIHTINKMRTAHPKTPHSPATARQRLEQERLELDRQLNNLIQTLPELETAGHPSTQARVLAIAELYRLATILYLQRVRPMPADDCRRALCLEQAFAILDRLQVATSPWPVFVIACESAPSDGHRGLILGVLDRMDEARGIGNIRVMRSLVEAFWMQYDFAGLGDGAWANWWNQGDAAVAEPWFI</sequence>
<reference evidence="5" key="1">
    <citation type="journal article" date="2021" name="Nat. Commun.">
        <title>Genetic determinants of endophytism in the Arabidopsis root mycobiome.</title>
        <authorList>
            <person name="Mesny F."/>
            <person name="Miyauchi S."/>
            <person name="Thiergart T."/>
            <person name="Pickel B."/>
            <person name="Atanasova L."/>
            <person name="Karlsson M."/>
            <person name="Huettel B."/>
            <person name="Barry K.W."/>
            <person name="Haridas S."/>
            <person name="Chen C."/>
            <person name="Bauer D."/>
            <person name="Andreopoulos W."/>
            <person name="Pangilinan J."/>
            <person name="LaButti K."/>
            <person name="Riley R."/>
            <person name="Lipzen A."/>
            <person name="Clum A."/>
            <person name="Drula E."/>
            <person name="Henrissat B."/>
            <person name="Kohler A."/>
            <person name="Grigoriev I.V."/>
            <person name="Martin F.M."/>
            <person name="Hacquard S."/>
        </authorList>
    </citation>
    <scope>NUCLEOTIDE SEQUENCE</scope>
    <source>
        <strain evidence="5">MPI-CAGE-AT-0147</strain>
    </source>
</reference>
<dbReference type="PANTHER" id="PTHR37534">
    <property type="entry name" value="TRANSCRIPTIONAL ACTIVATOR PROTEIN UGA3"/>
    <property type="match status" value="1"/>
</dbReference>
<dbReference type="PANTHER" id="PTHR37534:SF49">
    <property type="entry name" value="LYSINE BIOSYNTHESIS REGULATORY PROTEIN LYS14"/>
    <property type="match status" value="1"/>
</dbReference>
<dbReference type="Pfam" id="PF00172">
    <property type="entry name" value="Zn_clus"/>
    <property type="match status" value="1"/>
</dbReference>
<dbReference type="Pfam" id="PF11951">
    <property type="entry name" value="Fungal_trans_2"/>
    <property type="match status" value="1"/>
</dbReference>
<evidence type="ECO:0000313" key="6">
    <source>
        <dbReference type="Proteomes" id="UP000738349"/>
    </source>
</evidence>
<protein>
    <submittedName>
        <fullName evidence="5">Fungal-specific transcription factor domain-containing protein</fullName>
    </submittedName>
</protein>
<evidence type="ECO:0000256" key="3">
    <source>
        <dbReference type="SAM" id="Coils"/>
    </source>
</evidence>
<dbReference type="InterPro" id="IPR021858">
    <property type="entry name" value="Fun_TF"/>
</dbReference>
<dbReference type="GO" id="GO:0005634">
    <property type="term" value="C:nucleus"/>
    <property type="evidence" value="ECO:0007669"/>
    <property type="project" value="UniProtKB-SubCell"/>
</dbReference>
<dbReference type="Proteomes" id="UP000738349">
    <property type="component" value="Unassembled WGS sequence"/>
</dbReference>
<keyword evidence="6" id="KW-1185">Reference proteome</keyword>
<dbReference type="EMBL" id="JAGMUV010000002">
    <property type="protein sequence ID" value="KAH7171466.1"/>
    <property type="molecule type" value="Genomic_DNA"/>
</dbReference>
<dbReference type="GO" id="GO:0045944">
    <property type="term" value="P:positive regulation of transcription by RNA polymerase II"/>
    <property type="evidence" value="ECO:0007669"/>
    <property type="project" value="TreeGrafter"/>
</dbReference>
<feature type="coiled-coil region" evidence="3">
    <location>
        <begin position="328"/>
        <end position="355"/>
    </location>
</feature>
<dbReference type="GO" id="GO:0000976">
    <property type="term" value="F:transcription cis-regulatory region binding"/>
    <property type="evidence" value="ECO:0007669"/>
    <property type="project" value="TreeGrafter"/>
</dbReference>
<dbReference type="InterPro" id="IPR001138">
    <property type="entry name" value="Zn2Cys6_DnaBD"/>
</dbReference>
<gene>
    <name evidence="5" type="ORF">EDB81DRAFT_198667</name>
</gene>
<comment type="subcellular location">
    <subcellularLocation>
        <location evidence="1">Nucleus</location>
    </subcellularLocation>
</comment>
<dbReference type="AlphaFoldDB" id="A0A9P9FQ04"/>
<accession>A0A9P9FQ04</accession>
<dbReference type="GO" id="GO:0008270">
    <property type="term" value="F:zinc ion binding"/>
    <property type="evidence" value="ECO:0007669"/>
    <property type="project" value="InterPro"/>
</dbReference>
<dbReference type="OrthoDB" id="6730379at2759"/>
<dbReference type="SMART" id="SM00066">
    <property type="entry name" value="GAL4"/>
    <property type="match status" value="1"/>
</dbReference>
<organism evidence="5 6">
    <name type="scientific">Dactylonectria macrodidyma</name>
    <dbReference type="NCBI Taxonomy" id="307937"/>
    <lineage>
        <taxon>Eukaryota</taxon>
        <taxon>Fungi</taxon>
        <taxon>Dikarya</taxon>
        <taxon>Ascomycota</taxon>
        <taxon>Pezizomycotina</taxon>
        <taxon>Sordariomycetes</taxon>
        <taxon>Hypocreomycetidae</taxon>
        <taxon>Hypocreales</taxon>
        <taxon>Nectriaceae</taxon>
        <taxon>Dactylonectria</taxon>
    </lineage>
</organism>
<keyword evidence="2" id="KW-0539">Nucleus</keyword>
<dbReference type="InterPro" id="IPR036864">
    <property type="entry name" value="Zn2-C6_fun-type_DNA-bd_sf"/>
</dbReference>
<evidence type="ECO:0000259" key="4">
    <source>
        <dbReference type="PROSITE" id="PS50048"/>
    </source>
</evidence>
<dbReference type="CDD" id="cd00067">
    <property type="entry name" value="GAL4"/>
    <property type="match status" value="1"/>
</dbReference>
<keyword evidence="3" id="KW-0175">Coiled coil</keyword>